<proteinExistence type="predicted"/>
<sequence>MSIVPYIERPPSAPLDPTIALLGEPEGAVFDFIGGKAWIVDKKNPANTMLRDIGDVLTNPGASATKPLRRTSGKLESAPWWEKEFDAAGKPMGMRVEEQRVNASTRSEFQTGLNAGTSARGGQILETSFPHLSENKGIAFSVATETTYVYKAHPAPAVGDTWTFSFFIEMDDGLAPNIGGAGAANGSDHPFAPFIHNALQPMSNWVVTDCGNKLYRVAVTHTAVATNSHIGVLKYPGNNARTFKISGYQIEKASFASSYTKTDAFAVTRAADQPQIPTGFLPYNSAAGTLILDGMAYNFDTDTRNFSLGLYGPNSSLDYAALLKQDLTGRNARLYGGTRGYSGNVNPQNFMEILTDFTFPVAPSPKKTAVSWGPDGHSVATGVTGYAQDFPSLWTPFNLSRLEFRPADGIMWYRSAIYIPRKLAANELLQRVRA</sequence>
<keyword evidence="2" id="KW-1185">Reference proteome</keyword>
<dbReference type="RefSeq" id="WP_213983715.1">
    <property type="nucleotide sequence ID" value="NZ_JAFMNX010000001.1"/>
</dbReference>
<name>A0ABS5RSY1_9HYPH</name>
<comment type="caution">
    <text evidence="1">The sequence shown here is derived from an EMBL/GenBank/DDBJ whole genome shotgun (WGS) entry which is preliminary data.</text>
</comment>
<dbReference type="Proteomes" id="UP001297272">
    <property type="component" value="Unassembled WGS sequence"/>
</dbReference>
<evidence type="ECO:0000313" key="1">
    <source>
        <dbReference type="EMBL" id="MBS9720160.1"/>
    </source>
</evidence>
<organism evidence="1 2">
    <name type="scientific">Tianweitania aestuarii</name>
    <dbReference type="NCBI Taxonomy" id="2814886"/>
    <lineage>
        <taxon>Bacteria</taxon>
        <taxon>Pseudomonadati</taxon>
        <taxon>Pseudomonadota</taxon>
        <taxon>Alphaproteobacteria</taxon>
        <taxon>Hyphomicrobiales</taxon>
        <taxon>Phyllobacteriaceae</taxon>
        <taxon>Tianweitania</taxon>
    </lineage>
</organism>
<reference evidence="1 2" key="1">
    <citation type="submission" date="2021-03" db="EMBL/GenBank/DDBJ databases">
        <title>Tianweitania aestuarii sp. nov., isolated from a tidal flat.</title>
        <authorList>
            <person name="Park S."/>
            <person name="Yoon J.-H."/>
        </authorList>
    </citation>
    <scope>NUCLEOTIDE SEQUENCE [LARGE SCALE GENOMIC DNA]</scope>
    <source>
        <strain evidence="1 2">BSSL-BM11</strain>
    </source>
</reference>
<protein>
    <submittedName>
        <fullName evidence="1">Uncharacterized protein</fullName>
    </submittedName>
</protein>
<dbReference type="EMBL" id="JAFMNX010000001">
    <property type="protein sequence ID" value="MBS9720160.1"/>
    <property type="molecule type" value="Genomic_DNA"/>
</dbReference>
<evidence type="ECO:0000313" key="2">
    <source>
        <dbReference type="Proteomes" id="UP001297272"/>
    </source>
</evidence>
<gene>
    <name evidence="1" type="ORF">JYU29_05600</name>
</gene>
<accession>A0ABS5RSY1</accession>